<dbReference type="Proteomes" id="UP000297866">
    <property type="component" value="Unassembled WGS sequence"/>
</dbReference>
<dbReference type="RefSeq" id="WP_134491556.1">
    <property type="nucleotide sequence ID" value="NZ_SOEZ01000060.1"/>
</dbReference>
<name>A0A4R8UEL5_9MICO</name>
<reference evidence="1 2" key="1">
    <citation type="submission" date="2019-03" db="EMBL/GenBank/DDBJ databases">
        <title>Genomics of glacier-inhabiting Cryobacterium strains.</title>
        <authorList>
            <person name="Liu Q."/>
            <person name="Xin Y.-H."/>
        </authorList>
    </citation>
    <scope>NUCLEOTIDE SEQUENCE [LARGE SCALE GENOMIC DNA]</scope>
    <source>
        <strain evidence="1 2">Sr47</strain>
    </source>
</reference>
<dbReference type="OrthoDB" id="9814995at2"/>
<gene>
    <name evidence="1" type="ORF">E3O23_12670</name>
</gene>
<sequence>MIFENGTESSMYRQSLSIRLREAEGQALARAGRDLTEVGDADKESGHFSVLRSRSDDPQIAAMRDQYKIRFSRNSVEQAHGC</sequence>
<accession>A0A4R8UEL5</accession>
<proteinExistence type="predicted"/>
<keyword evidence="2" id="KW-1185">Reference proteome</keyword>
<comment type="caution">
    <text evidence="1">The sequence shown here is derived from an EMBL/GenBank/DDBJ whole genome shotgun (WGS) entry which is preliminary data.</text>
</comment>
<dbReference type="EMBL" id="SOEZ01000060">
    <property type="protein sequence ID" value="TFB48913.1"/>
    <property type="molecule type" value="Genomic_DNA"/>
</dbReference>
<protein>
    <submittedName>
        <fullName evidence="1">Uncharacterized protein</fullName>
    </submittedName>
</protein>
<evidence type="ECO:0000313" key="1">
    <source>
        <dbReference type="EMBL" id="TFB48913.1"/>
    </source>
</evidence>
<dbReference type="AlphaFoldDB" id="A0A4R8UEL5"/>
<organism evidence="1 2">
    <name type="scientific">Cryobacterium tagatosivorans</name>
    <dbReference type="NCBI Taxonomy" id="1259199"/>
    <lineage>
        <taxon>Bacteria</taxon>
        <taxon>Bacillati</taxon>
        <taxon>Actinomycetota</taxon>
        <taxon>Actinomycetes</taxon>
        <taxon>Micrococcales</taxon>
        <taxon>Microbacteriaceae</taxon>
        <taxon>Cryobacterium</taxon>
    </lineage>
</organism>
<evidence type="ECO:0000313" key="2">
    <source>
        <dbReference type="Proteomes" id="UP000297866"/>
    </source>
</evidence>